<keyword evidence="6 10" id="KW-0547">Nucleotide-binding</keyword>
<name>A0A133QL63_9BACT</name>
<keyword evidence="15" id="KW-1185">Reference proteome</keyword>
<protein>
    <recommendedName>
        <fullName evidence="10">tRNA dimethylallyltransferase</fullName>
        <ecNumber evidence="10">2.5.1.75</ecNumber>
    </recommendedName>
    <alternativeName>
        <fullName evidence="10">Dimethylallyl diphosphate:tRNA dimethylallyltransferase</fullName>
        <shortName evidence="10">DMAPP:tRNA dimethylallyltransferase</shortName>
        <shortName evidence="10">DMATase</shortName>
    </alternativeName>
    <alternativeName>
        <fullName evidence="10">Isopentenyl-diphosphate:tRNA isopentenyltransferase</fullName>
        <shortName evidence="10">IPP transferase</shortName>
        <shortName evidence="10">IPPT</shortName>
        <shortName evidence="10">IPTase</shortName>
    </alternativeName>
</protein>
<dbReference type="HAMAP" id="MF_00185">
    <property type="entry name" value="IPP_trans"/>
    <property type="match status" value="1"/>
</dbReference>
<evidence type="ECO:0000256" key="7">
    <source>
        <dbReference type="ARBA" id="ARBA00022840"/>
    </source>
</evidence>
<dbReference type="EC" id="2.5.1.75" evidence="10"/>
<comment type="function">
    <text evidence="2 10 12">Catalyzes the transfer of a dimethylallyl group onto the adenine at position 37 in tRNAs that read codons beginning with uridine, leading to the formation of N6-(dimethylallyl)adenosine (i(6)A).</text>
</comment>
<evidence type="ECO:0000256" key="3">
    <source>
        <dbReference type="ARBA" id="ARBA00005842"/>
    </source>
</evidence>
<evidence type="ECO:0000256" key="2">
    <source>
        <dbReference type="ARBA" id="ARBA00003213"/>
    </source>
</evidence>
<evidence type="ECO:0000313" key="15">
    <source>
        <dbReference type="Proteomes" id="UP000070533"/>
    </source>
</evidence>
<dbReference type="Gene3D" id="1.10.20.140">
    <property type="match status" value="1"/>
</dbReference>
<evidence type="ECO:0000256" key="13">
    <source>
        <dbReference type="RuleBase" id="RU003785"/>
    </source>
</evidence>
<comment type="catalytic activity">
    <reaction evidence="9 10 11">
        <text>adenosine(37) in tRNA + dimethylallyl diphosphate = N(6)-dimethylallyladenosine(37) in tRNA + diphosphate</text>
        <dbReference type="Rhea" id="RHEA:26482"/>
        <dbReference type="Rhea" id="RHEA-COMP:10162"/>
        <dbReference type="Rhea" id="RHEA-COMP:10375"/>
        <dbReference type="ChEBI" id="CHEBI:33019"/>
        <dbReference type="ChEBI" id="CHEBI:57623"/>
        <dbReference type="ChEBI" id="CHEBI:74411"/>
        <dbReference type="ChEBI" id="CHEBI:74415"/>
        <dbReference type="EC" id="2.5.1.75"/>
    </reaction>
</comment>
<dbReference type="NCBIfam" id="TIGR00174">
    <property type="entry name" value="miaA"/>
    <property type="match status" value="1"/>
</dbReference>
<dbReference type="GO" id="GO:0052381">
    <property type="term" value="F:tRNA dimethylallyltransferase activity"/>
    <property type="evidence" value="ECO:0007669"/>
    <property type="project" value="UniProtKB-UniRule"/>
</dbReference>
<feature type="site" description="Interaction with substrate tRNA" evidence="10">
    <location>
        <position position="100"/>
    </location>
</feature>
<dbReference type="STRING" id="28128.HMPREF3226_00361"/>
<dbReference type="AlphaFoldDB" id="A0A133QL63"/>
<gene>
    <name evidence="10" type="primary">miaA</name>
    <name evidence="14" type="ORF">HMPREF3226_00361</name>
</gene>
<organism evidence="14 15">
    <name type="scientific">Prevotella corporis</name>
    <dbReference type="NCBI Taxonomy" id="28128"/>
    <lineage>
        <taxon>Bacteria</taxon>
        <taxon>Pseudomonadati</taxon>
        <taxon>Bacteroidota</taxon>
        <taxon>Bacteroidia</taxon>
        <taxon>Bacteroidales</taxon>
        <taxon>Prevotellaceae</taxon>
        <taxon>Prevotella</taxon>
    </lineage>
</organism>
<dbReference type="Proteomes" id="UP000070533">
    <property type="component" value="Unassembled WGS sequence"/>
</dbReference>
<feature type="binding site" evidence="10">
    <location>
        <begin position="11"/>
        <end position="18"/>
    </location>
    <ligand>
        <name>ATP</name>
        <dbReference type="ChEBI" id="CHEBI:30616"/>
    </ligand>
</feature>
<keyword evidence="5 10" id="KW-0819">tRNA processing</keyword>
<dbReference type="RefSeq" id="WP_060940101.1">
    <property type="nucleotide sequence ID" value="NZ_JAIHUT010000005.1"/>
</dbReference>
<evidence type="ECO:0000256" key="9">
    <source>
        <dbReference type="ARBA" id="ARBA00049563"/>
    </source>
</evidence>
<feature type="binding site" evidence="10">
    <location>
        <begin position="13"/>
        <end position="18"/>
    </location>
    <ligand>
        <name>substrate</name>
    </ligand>
</feature>
<dbReference type="Gene3D" id="3.40.50.300">
    <property type="entry name" value="P-loop containing nucleotide triphosphate hydrolases"/>
    <property type="match status" value="1"/>
</dbReference>
<dbReference type="EMBL" id="LRQG01000016">
    <property type="protein sequence ID" value="KXA43614.1"/>
    <property type="molecule type" value="Genomic_DNA"/>
</dbReference>
<sequence length="303" mass="35064">MKTQTLIVITGPTGVGKTELVLHIAERLGVPIINADSRQIYKELPIGTAAPSAEQLERVRHYFVGTHHITDYFSASLFEEEVLDIMSNNPESSFILSGGSMMYIDAVCNGIDEMPTIDDKIRNKLMERFETEGLESLCDELKQIDHKHWEIVDRKNPRRVIHALEICHQSGKTYTSFRLKKNKERPFKIIKIGLNRTRGELYNRINQRTIEMIQNGLIDEAMKVYPFKHLNSLNTVGYKEIFEYLDGLTTLDEAIFKIQSNTRKYARKQLTWFKKDNSLRWFDPSNVEEILNYIINAIALIPN</sequence>
<dbReference type="SUPFAM" id="SSF52540">
    <property type="entry name" value="P-loop containing nucleoside triphosphate hydrolases"/>
    <property type="match status" value="1"/>
</dbReference>
<dbReference type="InterPro" id="IPR039657">
    <property type="entry name" value="Dimethylallyltransferase"/>
</dbReference>
<evidence type="ECO:0000313" key="14">
    <source>
        <dbReference type="EMBL" id="KXA43614.1"/>
    </source>
</evidence>
<evidence type="ECO:0000256" key="6">
    <source>
        <dbReference type="ARBA" id="ARBA00022741"/>
    </source>
</evidence>
<feature type="site" description="Interaction with substrate tRNA" evidence="10">
    <location>
        <position position="122"/>
    </location>
</feature>
<evidence type="ECO:0000256" key="4">
    <source>
        <dbReference type="ARBA" id="ARBA00022679"/>
    </source>
</evidence>
<comment type="cofactor">
    <cofactor evidence="1 10">
        <name>Mg(2+)</name>
        <dbReference type="ChEBI" id="CHEBI:18420"/>
    </cofactor>
</comment>
<evidence type="ECO:0000256" key="5">
    <source>
        <dbReference type="ARBA" id="ARBA00022694"/>
    </source>
</evidence>
<comment type="caution">
    <text evidence="14">The sequence shown here is derived from an EMBL/GenBank/DDBJ whole genome shotgun (WGS) entry which is preliminary data.</text>
</comment>
<accession>A0A133QL63</accession>
<evidence type="ECO:0000256" key="10">
    <source>
        <dbReference type="HAMAP-Rule" id="MF_00185"/>
    </source>
</evidence>
<dbReference type="PATRIC" id="fig|28128.5.peg.359"/>
<keyword evidence="7 10" id="KW-0067">ATP-binding</keyword>
<comment type="caution">
    <text evidence="10">Lacks conserved residue(s) required for the propagation of feature annotation.</text>
</comment>
<dbReference type="OrthoDB" id="9776390at2"/>
<comment type="subunit">
    <text evidence="10">Monomer.</text>
</comment>
<dbReference type="InterPro" id="IPR018022">
    <property type="entry name" value="IPT"/>
</dbReference>
<evidence type="ECO:0000256" key="1">
    <source>
        <dbReference type="ARBA" id="ARBA00001946"/>
    </source>
</evidence>
<dbReference type="PANTHER" id="PTHR11088">
    <property type="entry name" value="TRNA DIMETHYLALLYLTRANSFERASE"/>
    <property type="match status" value="1"/>
</dbReference>
<evidence type="ECO:0000256" key="11">
    <source>
        <dbReference type="RuleBase" id="RU003783"/>
    </source>
</evidence>
<dbReference type="Pfam" id="PF01715">
    <property type="entry name" value="IPPT"/>
    <property type="match status" value="1"/>
</dbReference>
<evidence type="ECO:0000256" key="8">
    <source>
        <dbReference type="ARBA" id="ARBA00022842"/>
    </source>
</evidence>
<dbReference type="InterPro" id="IPR027417">
    <property type="entry name" value="P-loop_NTPase"/>
</dbReference>
<keyword evidence="8 10" id="KW-0460">Magnesium</keyword>
<keyword evidence="4 10" id="KW-0808">Transferase</keyword>
<dbReference type="GO" id="GO:0006400">
    <property type="term" value="P:tRNA modification"/>
    <property type="evidence" value="ECO:0007669"/>
    <property type="project" value="TreeGrafter"/>
</dbReference>
<feature type="region of interest" description="Interaction with substrate tRNA" evidence="10">
    <location>
        <begin position="36"/>
        <end position="39"/>
    </location>
</feature>
<dbReference type="PANTHER" id="PTHR11088:SF60">
    <property type="entry name" value="TRNA DIMETHYLALLYLTRANSFERASE"/>
    <property type="match status" value="1"/>
</dbReference>
<proteinExistence type="inferred from homology"/>
<reference evidence="15" key="1">
    <citation type="submission" date="2016-01" db="EMBL/GenBank/DDBJ databases">
        <authorList>
            <person name="Mitreva M."/>
            <person name="Pepin K.H."/>
            <person name="Mihindukulasuriya K.A."/>
            <person name="Fulton R."/>
            <person name="Fronick C."/>
            <person name="O'Laughlin M."/>
            <person name="Miner T."/>
            <person name="Herter B."/>
            <person name="Rosa B.A."/>
            <person name="Cordes M."/>
            <person name="Tomlinson C."/>
            <person name="Wollam A."/>
            <person name="Palsikar V.B."/>
            <person name="Mardis E.R."/>
            <person name="Wilson R.K."/>
        </authorList>
    </citation>
    <scope>NUCLEOTIDE SEQUENCE [LARGE SCALE GENOMIC DNA]</scope>
    <source>
        <strain evidence="15">MJR7716</strain>
    </source>
</reference>
<comment type="similarity">
    <text evidence="3 10 13">Belongs to the IPP transferase family.</text>
</comment>
<evidence type="ECO:0000256" key="12">
    <source>
        <dbReference type="RuleBase" id="RU003784"/>
    </source>
</evidence>
<dbReference type="GO" id="GO:0005524">
    <property type="term" value="F:ATP binding"/>
    <property type="evidence" value="ECO:0007669"/>
    <property type="project" value="UniProtKB-UniRule"/>
</dbReference>